<evidence type="ECO:0000313" key="2">
    <source>
        <dbReference type="EMBL" id="MBB3095511.1"/>
    </source>
</evidence>
<gene>
    <name evidence="2" type="ORF">FHR83_003181</name>
</gene>
<dbReference type="Proteomes" id="UP000590749">
    <property type="component" value="Unassembled WGS sequence"/>
</dbReference>
<dbReference type="PANTHER" id="PTHR43422">
    <property type="entry name" value="THIAMINE THIAZOLE SYNTHASE"/>
    <property type="match status" value="1"/>
</dbReference>
<dbReference type="Gene3D" id="3.50.50.60">
    <property type="entry name" value="FAD/NAD(P)-binding domain"/>
    <property type="match status" value="1"/>
</dbReference>
<dbReference type="InterPro" id="IPR006076">
    <property type="entry name" value="FAD-dep_OxRdtase"/>
</dbReference>
<feature type="domain" description="FAD dependent oxidoreductase" evidence="1">
    <location>
        <begin position="128"/>
        <end position="335"/>
    </location>
</feature>
<evidence type="ECO:0000259" key="1">
    <source>
        <dbReference type="Pfam" id="PF01266"/>
    </source>
</evidence>
<evidence type="ECO:0000313" key="3">
    <source>
        <dbReference type="Proteomes" id="UP000590749"/>
    </source>
</evidence>
<proteinExistence type="predicted"/>
<organism evidence="2 3">
    <name type="scientific">Actinoplanes campanulatus</name>
    <dbReference type="NCBI Taxonomy" id="113559"/>
    <lineage>
        <taxon>Bacteria</taxon>
        <taxon>Bacillati</taxon>
        <taxon>Actinomycetota</taxon>
        <taxon>Actinomycetes</taxon>
        <taxon>Micromonosporales</taxon>
        <taxon>Micromonosporaceae</taxon>
        <taxon>Actinoplanes</taxon>
    </lineage>
</organism>
<dbReference type="RefSeq" id="WP_229794573.1">
    <property type="nucleotide sequence ID" value="NZ_BMPW01000004.1"/>
</dbReference>
<name>A0A7W5AGA0_9ACTN</name>
<accession>A0A7W5AGA0</accession>
<comment type="caution">
    <text evidence="2">The sequence shown here is derived from an EMBL/GenBank/DDBJ whole genome shotgun (WGS) entry which is preliminary data.</text>
</comment>
<sequence length="434" mass="47452">MIIDMERVVIMGASIGGLLAARGLSGRCGRVTVFDRDSLPETARPRRGVPQSRQAHALLARGSTVLDQLFPGFLDEMLAAGVPRGDLHDDCHWYLDGYPMRRARSPMPVYGVTRALLEHLIRERVRALPNVEIIDRAEVTGLSHTGGVRGVRVRMNGAEKEIAADLVVDAGGRSSRSPVWLRELGYGEVPTSTVRTDVVYTTRHYQYEPGRIDFAVIMAPYPGMPRTGVTIRQEDDRVVLLLAGMHGDEPPVDDAGILAFARSFPGPEIKDFLGTAVALDDPVRMRFPASVRHHFERLPRRPDGLVVVGDALCSFNPIYGQGITVAALQALLLARMTDTDRYFAEAARLVATPWSLATGTDLRFPQAEGPRRAVDRPLNAYLAHYRAAASRDPALGAAFLRVSNMLAPPTHLLTPGRLLRVLRSAPGARRVTGG</sequence>
<reference evidence="2 3" key="1">
    <citation type="submission" date="2020-08" db="EMBL/GenBank/DDBJ databases">
        <title>Genomic Encyclopedia of Type Strains, Phase III (KMG-III): the genomes of soil and plant-associated and newly described type strains.</title>
        <authorList>
            <person name="Whitman W."/>
        </authorList>
    </citation>
    <scope>NUCLEOTIDE SEQUENCE [LARGE SCALE GENOMIC DNA]</scope>
    <source>
        <strain evidence="2 3">CECT 3287</strain>
    </source>
</reference>
<dbReference type="AlphaFoldDB" id="A0A7W5AGA0"/>
<keyword evidence="3" id="KW-1185">Reference proteome</keyword>
<dbReference type="PANTHER" id="PTHR43422:SF3">
    <property type="entry name" value="THIAMINE THIAZOLE SYNTHASE"/>
    <property type="match status" value="1"/>
</dbReference>
<dbReference type="EMBL" id="JACHXF010000006">
    <property type="protein sequence ID" value="MBB3095511.1"/>
    <property type="molecule type" value="Genomic_DNA"/>
</dbReference>
<dbReference type="Pfam" id="PF01266">
    <property type="entry name" value="DAO"/>
    <property type="match status" value="1"/>
</dbReference>
<dbReference type="InterPro" id="IPR036188">
    <property type="entry name" value="FAD/NAD-bd_sf"/>
</dbReference>
<dbReference type="SUPFAM" id="SSF51905">
    <property type="entry name" value="FAD/NAD(P)-binding domain"/>
    <property type="match status" value="1"/>
</dbReference>
<protein>
    <submittedName>
        <fullName evidence="2">2-polyprenyl-6-methoxyphenol hydroxylase-like FAD-dependent oxidoreductase</fullName>
    </submittedName>
</protein>